<dbReference type="Pfam" id="PF06201">
    <property type="entry name" value="PITH"/>
    <property type="match status" value="1"/>
</dbReference>
<dbReference type="InterPro" id="IPR036249">
    <property type="entry name" value="Thioredoxin-like_sf"/>
</dbReference>
<dbReference type="AlphaFoldDB" id="A0A0F8DHD2"/>
<dbReference type="OrthoDB" id="2121326at2759"/>
<gene>
    <name evidence="4" type="primary">txl1</name>
    <name evidence="4" type="ORF">CFO_g2290</name>
</gene>
<evidence type="ECO:0000256" key="2">
    <source>
        <dbReference type="ARBA" id="ARBA00023157"/>
    </source>
</evidence>
<accession>A0A0F8DHD2</accession>
<sequence length="323" mass="35396">MTIVEIESLDQIEGLVKNTATFVVTFYKNDCQKSNALLQVIGMQTNYFKAPGKVAFGKVNVGLRSEIAAHFNITDTPSIATFSKGKLDKVMKESELKQVGNIGGGLRLQPGISGQLPVGGPSEPEAMWNGASIARGYADITGSVDRKGVDLLNSDDSARKLLSPSKPSALSPGSAAAATEERDWVESSVDQQLLLYTPLDSVSKLHTIQITSLPPKENEEDDAEIMRPKLIHVYINQPHNLDFNEADDLPPTQAITLADKDWNDQGTANIPLRFVKFQKITSIVLYFVEGDGEGDITRIDRIRYIGEVGESRKVTKLEKIEDH</sequence>
<comment type="similarity">
    <text evidence="1">Belongs to the thioredoxin family.</text>
</comment>
<name>A0A0F8DHD2_CERFI</name>
<dbReference type="InterPro" id="IPR008979">
    <property type="entry name" value="Galactose-bd-like_sf"/>
</dbReference>
<evidence type="ECO:0000313" key="5">
    <source>
        <dbReference type="Proteomes" id="UP000034841"/>
    </source>
</evidence>
<protein>
    <submittedName>
        <fullName evidence="4">Thioredoxin-like protein 1</fullName>
    </submittedName>
</protein>
<dbReference type="Gene3D" id="2.60.120.470">
    <property type="entry name" value="PITH domain"/>
    <property type="match status" value="1"/>
</dbReference>
<proteinExistence type="inferred from homology"/>
<dbReference type="SUPFAM" id="SSF49785">
    <property type="entry name" value="Galactose-binding domain-like"/>
    <property type="match status" value="1"/>
</dbReference>
<evidence type="ECO:0000259" key="3">
    <source>
        <dbReference type="PROSITE" id="PS51532"/>
    </source>
</evidence>
<dbReference type="PANTHER" id="PTHR46115">
    <property type="entry name" value="THIOREDOXIN-LIKE PROTEIN 1"/>
    <property type="match status" value="1"/>
</dbReference>
<dbReference type="InterPro" id="IPR010400">
    <property type="entry name" value="PITH_dom"/>
</dbReference>
<reference evidence="4 5" key="1">
    <citation type="submission" date="2015-04" db="EMBL/GenBank/DDBJ databases">
        <title>Genome sequence of Ceratocystis platani, a major pathogen of plane trees.</title>
        <authorList>
            <person name="Belbahri L."/>
        </authorList>
    </citation>
    <scope>NUCLEOTIDE SEQUENCE [LARGE SCALE GENOMIC DNA]</scope>
    <source>
        <strain evidence="4 5">CFO</strain>
    </source>
</reference>
<dbReference type="SUPFAM" id="SSF52833">
    <property type="entry name" value="Thioredoxin-like"/>
    <property type="match status" value="1"/>
</dbReference>
<comment type="caution">
    <text evidence="4">The sequence shown here is derived from an EMBL/GenBank/DDBJ whole genome shotgun (WGS) entry which is preliminary data.</text>
</comment>
<dbReference type="Proteomes" id="UP000034841">
    <property type="component" value="Unassembled WGS sequence"/>
</dbReference>
<dbReference type="GO" id="GO:0005737">
    <property type="term" value="C:cytoplasm"/>
    <property type="evidence" value="ECO:0007669"/>
    <property type="project" value="UniProtKB-ARBA"/>
</dbReference>
<dbReference type="Gene3D" id="3.40.30.10">
    <property type="entry name" value="Glutaredoxin"/>
    <property type="match status" value="1"/>
</dbReference>
<feature type="domain" description="PITH" evidence="3">
    <location>
        <begin position="129"/>
        <end position="323"/>
    </location>
</feature>
<evidence type="ECO:0000256" key="1">
    <source>
        <dbReference type="ARBA" id="ARBA00008987"/>
    </source>
</evidence>
<dbReference type="PROSITE" id="PS51532">
    <property type="entry name" value="PITH"/>
    <property type="match status" value="1"/>
</dbReference>
<dbReference type="InterPro" id="IPR037047">
    <property type="entry name" value="PITH_dom_sf"/>
</dbReference>
<evidence type="ECO:0000313" key="4">
    <source>
        <dbReference type="EMBL" id="KKF95349.1"/>
    </source>
</evidence>
<dbReference type="CDD" id="cd02947">
    <property type="entry name" value="TRX_family"/>
    <property type="match status" value="1"/>
</dbReference>
<keyword evidence="5" id="KW-1185">Reference proteome</keyword>
<organism evidence="4 5">
    <name type="scientific">Ceratocystis fimbriata f. sp. platani</name>
    <dbReference type="NCBI Taxonomy" id="88771"/>
    <lineage>
        <taxon>Eukaryota</taxon>
        <taxon>Fungi</taxon>
        <taxon>Dikarya</taxon>
        <taxon>Ascomycota</taxon>
        <taxon>Pezizomycotina</taxon>
        <taxon>Sordariomycetes</taxon>
        <taxon>Hypocreomycetidae</taxon>
        <taxon>Microascales</taxon>
        <taxon>Ceratocystidaceae</taxon>
        <taxon>Ceratocystis</taxon>
    </lineage>
</organism>
<keyword evidence="2" id="KW-1015">Disulfide bond</keyword>
<dbReference type="EMBL" id="LBBL01000100">
    <property type="protein sequence ID" value="KKF95349.1"/>
    <property type="molecule type" value="Genomic_DNA"/>
</dbReference>